<dbReference type="PANTHER" id="PTHR11229">
    <property type="entry name" value="50S RIBOSOMAL PROTEIN L3"/>
    <property type="match status" value="1"/>
</dbReference>
<comment type="similarity">
    <text evidence="1 8">Belongs to the universal ribosomal protein uL3 family.</text>
</comment>
<evidence type="ECO:0000256" key="7">
    <source>
        <dbReference type="NCBIfam" id="TIGR03625"/>
    </source>
</evidence>
<evidence type="ECO:0000256" key="9">
    <source>
        <dbReference type="RuleBase" id="RU003906"/>
    </source>
</evidence>
<name>A0A858PXQ5_9RICK</name>
<dbReference type="InterPro" id="IPR000597">
    <property type="entry name" value="Ribosomal_uL3"/>
</dbReference>
<dbReference type="KEGG" id="aplt:ANPL_01195"/>
<keyword evidence="11" id="KW-1185">Reference proteome</keyword>
<dbReference type="GO" id="GO:1990904">
    <property type="term" value="C:ribonucleoprotein complex"/>
    <property type="evidence" value="ECO:0007669"/>
    <property type="project" value="UniProtKB-KW"/>
</dbReference>
<dbReference type="GO" id="GO:0006412">
    <property type="term" value="P:translation"/>
    <property type="evidence" value="ECO:0007669"/>
    <property type="project" value="UniProtKB-UniRule"/>
</dbReference>
<evidence type="ECO:0000256" key="3">
    <source>
        <dbReference type="ARBA" id="ARBA00022730"/>
    </source>
</evidence>
<dbReference type="Proteomes" id="UP000500930">
    <property type="component" value="Chromosome"/>
</dbReference>
<dbReference type="GO" id="GO:0019843">
    <property type="term" value="F:rRNA binding"/>
    <property type="evidence" value="ECO:0007669"/>
    <property type="project" value="UniProtKB-KW"/>
</dbReference>
<dbReference type="PROSITE" id="PS00474">
    <property type="entry name" value="RIBOSOMAL_L3"/>
    <property type="match status" value="1"/>
</dbReference>
<evidence type="ECO:0000256" key="1">
    <source>
        <dbReference type="ARBA" id="ARBA00006540"/>
    </source>
</evidence>
<dbReference type="AlphaFoldDB" id="A0A858PXQ5"/>
<dbReference type="EMBL" id="CP046391">
    <property type="protein sequence ID" value="QJC27348.1"/>
    <property type="molecule type" value="Genomic_DNA"/>
</dbReference>
<dbReference type="InterPro" id="IPR009000">
    <property type="entry name" value="Transl_B-barrel_sf"/>
</dbReference>
<dbReference type="NCBIfam" id="TIGR03625">
    <property type="entry name" value="L3_bact"/>
    <property type="match status" value="1"/>
</dbReference>
<dbReference type="PANTHER" id="PTHR11229:SF16">
    <property type="entry name" value="LARGE RIBOSOMAL SUBUNIT PROTEIN UL3C"/>
    <property type="match status" value="1"/>
</dbReference>
<dbReference type="Pfam" id="PF00297">
    <property type="entry name" value="Ribosomal_L3"/>
    <property type="match status" value="1"/>
</dbReference>
<dbReference type="GO" id="GO:0005840">
    <property type="term" value="C:ribosome"/>
    <property type="evidence" value="ECO:0007669"/>
    <property type="project" value="UniProtKB-UniRule"/>
</dbReference>
<dbReference type="InterPro" id="IPR019927">
    <property type="entry name" value="Ribosomal_uL3_bac/org-type"/>
</dbReference>
<evidence type="ECO:0000256" key="6">
    <source>
        <dbReference type="ARBA" id="ARBA00023274"/>
    </source>
</evidence>
<evidence type="ECO:0000313" key="11">
    <source>
        <dbReference type="Proteomes" id="UP000500930"/>
    </source>
</evidence>
<keyword evidence="2" id="KW-0488">Methylation</keyword>
<dbReference type="FunFam" id="2.40.30.10:FF:000004">
    <property type="entry name" value="50S ribosomal protein L3"/>
    <property type="match status" value="1"/>
</dbReference>
<comment type="function">
    <text evidence="9">One of the primary rRNA binding proteins, it binds directly near the 3'-end of the 23S rRNA, where it nucleates assembly of the 50S subunit.</text>
</comment>
<evidence type="ECO:0000256" key="4">
    <source>
        <dbReference type="ARBA" id="ARBA00022884"/>
    </source>
</evidence>
<comment type="subunit">
    <text evidence="9">Part of the 50S ribosomal subunit. Forms a cluster with proteins L14 and L19.</text>
</comment>
<proteinExistence type="inferred from homology"/>
<accession>A0A858PXQ5</accession>
<gene>
    <name evidence="10" type="primary">rplC</name>
    <name evidence="10" type="ORF">ANPL_01195</name>
</gene>
<evidence type="ECO:0000256" key="8">
    <source>
        <dbReference type="RuleBase" id="RU003905"/>
    </source>
</evidence>
<dbReference type="SUPFAM" id="SSF50447">
    <property type="entry name" value="Translation proteins"/>
    <property type="match status" value="1"/>
</dbReference>
<keyword evidence="4 9" id="KW-0694">RNA-binding</keyword>
<keyword evidence="6 8" id="KW-0687">Ribonucleoprotein</keyword>
<dbReference type="Gene3D" id="2.40.30.10">
    <property type="entry name" value="Translation factors"/>
    <property type="match status" value="2"/>
</dbReference>
<keyword evidence="5 8" id="KW-0689">Ribosomal protein</keyword>
<reference evidence="10 11" key="1">
    <citation type="journal article" date="2020" name="Pathogens">
        <title>First Whole Genome Sequence of Anaplasma platys, an Obligate Intracellular Rickettsial Pathogen of Dogs.</title>
        <authorList>
            <person name="Llanes A."/>
            <person name="Rajeev S."/>
        </authorList>
    </citation>
    <scope>NUCLEOTIDE SEQUENCE [LARGE SCALE GENOMIC DNA]</scope>
    <source>
        <strain evidence="10 11">S3</strain>
    </source>
</reference>
<evidence type="ECO:0000313" key="10">
    <source>
        <dbReference type="EMBL" id="QJC27348.1"/>
    </source>
</evidence>
<dbReference type="InterPro" id="IPR019926">
    <property type="entry name" value="Ribosomal_uL3_CS"/>
</dbReference>
<evidence type="ECO:0000256" key="2">
    <source>
        <dbReference type="ARBA" id="ARBA00022481"/>
    </source>
</evidence>
<sequence length="237" mass="25117">MLGGSVSARHRVGVWMKKVGSTAIFDETTGSRVPVTLLLLEDTFVVGTKVKDVHGYDAVVMGTTRGGRVRLNKPQVEALKKSGIESVCDLFESRVDVVGELQPGSRVSVDYFSKGQFVDVSGSTIGKGFAGVMKRHNFGGLRASHGVSISHRSQGSTGQCQDPGRVWKGKKMAGHMGNSKVTMQNLRVLLVDQEESLLAVCGTGVPGAVGSYVFVRDAIKKPVPRHSASSESMAAAG</sequence>
<dbReference type="GO" id="GO:0003735">
    <property type="term" value="F:structural constituent of ribosome"/>
    <property type="evidence" value="ECO:0007669"/>
    <property type="project" value="UniProtKB-UniRule"/>
</dbReference>
<protein>
    <recommendedName>
        <fullName evidence="7 9">50S ribosomal protein L3</fullName>
    </recommendedName>
</protein>
<evidence type="ECO:0000256" key="5">
    <source>
        <dbReference type="ARBA" id="ARBA00022980"/>
    </source>
</evidence>
<organism evidence="10 11">
    <name type="scientific">Anaplasma platys</name>
    <dbReference type="NCBI Taxonomy" id="949"/>
    <lineage>
        <taxon>Bacteria</taxon>
        <taxon>Pseudomonadati</taxon>
        <taxon>Pseudomonadota</taxon>
        <taxon>Alphaproteobacteria</taxon>
        <taxon>Rickettsiales</taxon>
        <taxon>Anaplasmataceae</taxon>
        <taxon>Anaplasma</taxon>
    </lineage>
</organism>
<keyword evidence="3 9" id="KW-0699">rRNA-binding</keyword>